<sequence>MVPCYVTNVDPDWSIIMASSNILLEHEVMIAPLLFRKDKARLLLSNPTSVPKVIYKDQKLTEAIPVLELPDGTIIEPPQRF</sequence>
<evidence type="ECO:0000313" key="2">
    <source>
        <dbReference type="Proteomes" id="UP000024635"/>
    </source>
</evidence>
<proteinExistence type="predicted"/>
<dbReference type="EMBL" id="JARK01001425">
    <property type="protein sequence ID" value="EYC04231.1"/>
    <property type="molecule type" value="Genomic_DNA"/>
</dbReference>
<name>A0A016TNE2_9BILA</name>
<evidence type="ECO:0000313" key="1">
    <source>
        <dbReference type="EMBL" id="EYC04231.1"/>
    </source>
</evidence>
<gene>
    <name evidence="1" type="primary">Acey_s0089.g2298</name>
    <name evidence="1" type="ORF">Y032_0089g2298</name>
</gene>
<dbReference type="OrthoDB" id="506498at2759"/>
<accession>A0A016TNE2</accession>
<dbReference type="AlphaFoldDB" id="A0A016TNE2"/>
<keyword evidence="2" id="KW-1185">Reference proteome</keyword>
<organism evidence="1 2">
    <name type="scientific">Ancylostoma ceylanicum</name>
    <dbReference type="NCBI Taxonomy" id="53326"/>
    <lineage>
        <taxon>Eukaryota</taxon>
        <taxon>Metazoa</taxon>
        <taxon>Ecdysozoa</taxon>
        <taxon>Nematoda</taxon>
        <taxon>Chromadorea</taxon>
        <taxon>Rhabditida</taxon>
        <taxon>Rhabditina</taxon>
        <taxon>Rhabditomorpha</taxon>
        <taxon>Strongyloidea</taxon>
        <taxon>Ancylostomatidae</taxon>
        <taxon>Ancylostomatinae</taxon>
        <taxon>Ancylostoma</taxon>
    </lineage>
</organism>
<protein>
    <submittedName>
        <fullName evidence="1">Uncharacterized protein</fullName>
    </submittedName>
</protein>
<dbReference type="Proteomes" id="UP000024635">
    <property type="component" value="Unassembled WGS sequence"/>
</dbReference>
<comment type="caution">
    <text evidence="1">The sequence shown here is derived from an EMBL/GenBank/DDBJ whole genome shotgun (WGS) entry which is preliminary data.</text>
</comment>
<reference evidence="2" key="1">
    <citation type="journal article" date="2015" name="Nat. Genet.">
        <title>The genome and transcriptome of the zoonotic hookworm Ancylostoma ceylanicum identify infection-specific gene families.</title>
        <authorList>
            <person name="Schwarz E.M."/>
            <person name="Hu Y."/>
            <person name="Antoshechkin I."/>
            <person name="Miller M.M."/>
            <person name="Sternberg P.W."/>
            <person name="Aroian R.V."/>
        </authorList>
    </citation>
    <scope>NUCLEOTIDE SEQUENCE</scope>
    <source>
        <strain evidence="2">HY135</strain>
    </source>
</reference>